<evidence type="ECO:0000256" key="10">
    <source>
        <dbReference type="ARBA" id="ARBA00049959"/>
    </source>
</evidence>
<protein>
    <recommendedName>
        <fullName evidence="3">Centrosomal protein POC5</fullName>
    </recommendedName>
    <alternativeName>
        <fullName evidence="9">Protein of centriole 5</fullName>
    </alternativeName>
</protein>
<dbReference type="InterPro" id="IPR033351">
    <property type="entry name" value="POC5"/>
</dbReference>
<evidence type="ECO:0000256" key="11">
    <source>
        <dbReference type="SAM" id="Coils"/>
    </source>
</evidence>
<name>A0A4Z2DQF1_SCHJA</name>
<dbReference type="PANTHER" id="PTHR28618">
    <property type="entry name" value="CENTROSOMAL PROTEIN POC5"/>
    <property type="match status" value="1"/>
</dbReference>
<feature type="coiled-coil region" evidence="11">
    <location>
        <begin position="245"/>
        <end position="272"/>
    </location>
</feature>
<keyword evidence="5" id="KW-0677">Repeat</keyword>
<dbReference type="PANTHER" id="PTHR28618:SF1">
    <property type="entry name" value="CENTROSOMAL PROTEIN POC5"/>
    <property type="match status" value="1"/>
</dbReference>
<evidence type="ECO:0000256" key="5">
    <source>
        <dbReference type="ARBA" id="ARBA00022737"/>
    </source>
</evidence>
<comment type="subcellular location">
    <subcellularLocation>
        <location evidence="1">Cytoplasm</location>
        <location evidence="1">Cytoskeleton</location>
        <location evidence="1">Microtubule organizing center</location>
        <location evidence="1">Centrosome</location>
        <location evidence="1">Centriole</location>
    </subcellularLocation>
</comment>
<evidence type="ECO:0000256" key="12">
    <source>
        <dbReference type="SAM" id="MobiDB-lite"/>
    </source>
</evidence>
<gene>
    <name evidence="13" type="ORF">EWB00_009880</name>
</gene>
<evidence type="ECO:0000256" key="3">
    <source>
        <dbReference type="ARBA" id="ARBA00014910"/>
    </source>
</evidence>
<keyword evidence="8" id="KW-0131">Cell cycle</keyword>
<proteinExistence type="inferred from homology"/>
<keyword evidence="7" id="KW-0206">Cytoskeleton</keyword>
<evidence type="ECO:0000256" key="1">
    <source>
        <dbReference type="ARBA" id="ARBA00004114"/>
    </source>
</evidence>
<comment type="similarity">
    <text evidence="2">Belongs to the POC5 family.</text>
</comment>
<keyword evidence="6 11" id="KW-0175">Coiled coil</keyword>
<organism evidence="13 14">
    <name type="scientific">Schistosoma japonicum</name>
    <name type="common">Blood fluke</name>
    <dbReference type="NCBI Taxonomy" id="6182"/>
    <lineage>
        <taxon>Eukaryota</taxon>
        <taxon>Metazoa</taxon>
        <taxon>Spiralia</taxon>
        <taxon>Lophotrochozoa</taxon>
        <taxon>Platyhelminthes</taxon>
        <taxon>Trematoda</taxon>
        <taxon>Digenea</taxon>
        <taxon>Strigeidida</taxon>
        <taxon>Schistosomatoidea</taxon>
        <taxon>Schistosomatidae</taxon>
        <taxon>Schistosoma</taxon>
    </lineage>
</organism>
<sequence>MLSEGRNSEVYDNFIYPNESTNTYEFNPDFDSSNTCQASQNSEIPIDGESSGRFDSNHVHSKHYVAGISNYSDDLINIDKIKHENLFSDVKLCAINTIYDHAATKLKEDLTVHYKSVQEEIMSSVKSLFSVEMQRIKSDMIKLHEQVNSLRDLARNHEGTIARKEQVICNLTDNIKKLKTQMEINLKEQNAKRKSFCIKLADRYYKQNILKQAIFAWKQFMEYSWKQRNFQRLTLEAQSECIKIKNELNQKILQLEAELKVSQCELESSKAKQAGEQAALKTALMRGVCALNMETMAVFNETLPHFNKEYDNRKLIAVDSQLLHEHYSTDDHLQLLQFTPMKTNGSHPDRTIHNQSEKMIFNMQTDHIKQTTHQSSEYTNILALMLQHTNGYYTAFSNQNRPNSMEAWPRDTLRNLEPSINNVIRKGNYIKPLNHSTEICERWLGHHSDYTEKGPLNLSSLPTYKIRGRQVDEKISNSDESEVQHDDQMEYQWLPNKDPTLNRNGDVSFQLNTNSMNGKYKRTDHNSYNGKTHTSVENAKKMLSSRNSSNRTYSTGKQNKLSLYSRPQTVQHGIPTANYPNGSTAMANILVHRHQPGNQIISTENVNIHKHTTSTGVHYPHCQHNLSSTTPRLYSDSFSYRYV</sequence>
<keyword evidence="14" id="KW-1185">Reference proteome</keyword>
<dbReference type="OrthoDB" id="10064898at2759"/>
<evidence type="ECO:0000313" key="13">
    <source>
        <dbReference type="EMBL" id="TNN18754.1"/>
    </source>
</evidence>
<dbReference type="GO" id="GO:0005814">
    <property type="term" value="C:centriole"/>
    <property type="evidence" value="ECO:0007669"/>
    <property type="project" value="UniProtKB-SubCell"/>
</dbReference>
<evidence type="ECO:0000256" key="6">
    <source>
        <dbReference type="ARBA" id="ARBA00023054"/>
    </source>
</evidence>
<evidence type="ECO:0000256" key="8">
    <source>
        <dbReference type="ARBA" id="ARBA00023306"/>
    </source>
</evidence>
<evidence type="ECO:0000256" key="9">
    <source>
        <dbReference type="ARBA" id="ARBA00031694"/>
    </source>
</evidence>
<dbReference type="Proteomes" id="UP000311919">
    <property type="component" value="Unassembled WGS sequence"/>
</dbReference>
<comment type="function">
    <text evidence="10">Essential for the assembly of the distal half of centrioles, required for centriole elongation. Acts as a negative regulator of centriole elongation.</text>
</comment>
<feature type="region of interest" description="Disordered" evidence="12">
    <location>
        <begin position="513"/>
        <end position="532"/>
    </location>
</feature>
<comment type="caution">
    <text evidence="13">The sequence shown here is derived from an EMBL/GenBank/DDBJ whole genome shotgun (WGS) entry which is preliminary data.</text>
</comment>
<evidence type="ECO:0000256" key="7">
    <source>
        <dbReference type="ARBA" id="ARBA00023212"/>
    </source>
</evidence>
<dbReference type="STRING" id="6182.A0A4Z2DQF1"/>
<reference evidence="13 14" key="1">
    <citation type="submission" date="2019-03" db="EMBL/GenBank/DDBJ databases">
        <title>An improved genome assembly of the fluke Schistosoma japonicum.</title>
        <authorList>
            <person name="Hu W."/>
            <person name="Luo F."/>
            <person name="Yin M."/>
            <person name="Mo X."/>
            <person name="Sun C."/>
            <person name="Wu Q."/>
            <person name="Zhu B."/>
            <person name="Xiang M."/>
            <person name="Wang J."/>
            <person name="Wang Y."/>
            <person name="Zhang T."/>
            <person name="Xu B."/>
            <person name="Zheng H."/>
            <person name="Feng Z."/>
        </authorList>
    </citation>
    <scope>NUCLEOTIDE SEQUENCE [LARGE SCALE GENOMIC DNA]</scope>
    <source>
        <strain evidence="13">HuSjv2</strain>
        <tissue evidence="13">Worms</tissue>
    </source>
</reference>
<evidence type="ECO:0000256" key="2">
    <source>
        <dbReference type="ARBA" id="ARBA00010411"/>
    </source>
</evidence>
<evidence type="ECO:0000256" key="4">
    <source>
        <dbReference type="ARBA" id="ARBA00022490"/>
    </source>
</evidence>
<evidence type="ECO:0000313" key="14">
    <source>
        <dbReference type="Proteomes" id="UP000311919"/>
    </source>
</evidence>
<dbReference type="AlphaFoldDB" id="A0A4Z2DQF1"/>
<keyword evidence="4" id="KW-0963">Cytoplasm</keyword>
<dbReference type="EMBL" id="SKCS01000065">
    <property type="protein sequence ID" value="TNN18754.1"/>
    <property type="molecule type" value="Genomic_DNA"/>
</dbReference>
<accession>A0A4Z2DQF1</accession>